<protein>
    <submittedName>
        <fullName evidence="3">Uncharacterized protein</fullName>
    </submittedName>
</protein>
<evidence type="ECO:0000256" key="2">
    <source>
        <dbReference type="SAM" id="Phobius"/>
    </source>
</evidence>
<dbReference type="AlphaFoldDB" id="A0AAD5Y162"/>
<feature type="compositionally biased region" description="Polar residues" evidence="1">
    <location>
        <begin position="277"/>
        <end position="293"/>
    </location>
</feature>
<feature type="region of interest" description="Disordered" evidence="1">
    <location>
        <begin position="267"/>
        <end position="296"/>
    </location>
</feature>
<keyword evidence="4" id="KW-1185">Reference proteome</keyword>
<sequence>MRDYNAYIIPSCVFVGFAIHDLFIAILLLGAKARKAGSTILWKVALITWILILAFVVCQVVVLDYYASPYYTTISFVAFMVGINYVTHFLATIGITAMMVVRVRLFYGAKSSFYRLMAVFGVLVVLFKGIACTIGTLVCLHVSNGDYAHFTYDPLYTDIALSFAVALPIEGVFAVSGTLSFLYFLTDFKGFNNKEIRKDKKFQSEGLRLLVIFALNIAVAILAICVAIEDMYIDHVSFFIPSCIYALEFHAFLDLSYNNAKEMLATTRSSEKKEKSTNLVNRHTSNSRANQTFDSHDEQPNVFQAAGYSASYEFKSRNPHSEYKPQLYHAPINSMPPKQNPTVEYF</sequence>
<keyword evidence="2" id="KW-0812">Transmembrane</keyword>
<evidence type="ECO:0000313" key="4">
    <source>
        <dbReference type="Proteomes" id="UP001210925"/>
    </source>
</evidence>
<proteinExistence type="predicted"/>
<keyword evidence="2" id="KW-1133">Transmembrane helix</keyword>
<feature type="transmembrane region" description="Helical" evidence="2">
    <location>
        <begin position="235"/>
        <end position="253"/>
    </location>
</feature>
<feature type="transmembrane region" description="Helical" evidence="2">
    <location>
        <begin position="113"/>
        <end position="143"/>
    </location>
</feature>
<feature type="transmembrane region" description="Helical" evidence="2">
    <location>
        <begin position="6"/>
        <end position="28"/>
    </location>
</feature>
<feature type="transmembrane region" description="Helical" evidence="2">
    <location>
        <begin position="74"/>
        <end position="101"/>
    </location>
</feature>
<feature type="transmembrane region" description="Helical" evidence="2">
    <location>
        <begin position="163"/>
        <end position="185"/>
    </location>
</feature>
<feature type="transmembrane region" description="Helical" evidence="2">
    <location>
        <begin position="206"/>
        <end position="229"/>
    </location>
</feature>
<dbReference type="Proteomes" id="UP001210925">
    <property type="component" value="Unassembled WGS sequence"/>
</dbReference>
<evidence type="ECO:0000256" key="1">
    <source>
        <dbReference type="SAM" id="MobiDB-lite"/>
    </source>
</evidence>
<comment type="caution">
    <text evidence="3">The sequence shown here is derived from an EMBL/GenBank/DDBJ whole genome shotgun (WGS) entry which is preliminary data.</text>
</comment>
<feature type="compositionally biased region" description="Polar residues" evidence="1">
    <location>
        <begin position="336"/>
        <end position="346"/>
    </location>
</feature>
<keyword evidence="2" id="KW-0472">Membrane</keyword>
<name>A0AAD5Y162_9FUNG</name>
<reference evidence="3" key="1">
    <citation type="submission" date="2020-05" db="EMBL/GenBank/DDBJ databases">
        <title>Phylogenomic resolution of chytrid fungi.</title>
        <authorList>
            <person name="Stajich J.E."/>
            <person name="Amses K."/>
            <person name="Simmons R."/>
            <person name="Seto K."/>
            <person name="Myers J."/>
            <person name="Bonds A."/>
            <person name="Quandt C.A."/>
            <person name="Barry K."/>
            <person name="Liu P."/>
            <person name="Grigoriev I."/>
            <person name="Longcore J.E."/>
            <person name="James T.Y."/>
        </authorList>
    </citation>
    <scope>NUCLEOTIDE SEQUENCE</scope>
    <source>
        <strain evidence="3">PLAUS21</strain>
    </source>
</reference>
<organism evidence="3 4">
    <name type="scientific">Boothiomyces macroporosus</name>
    <dbReference type="NCBI Taxonomy" id="261099"/>
    <lineage>
        <taxon>Eukaryota</taxon>
        <taxon>Fungi</taxon>
        <taxon>Fungi incertae sedis</taxon>
        <taxon>Chytridiomycota</taxon>
        <taxon>Chytridiomycota incertae sedis</taxon>
        <taxon>Chytridiomycetes</taxon>
        <taxon>Rhizophydiales</taxon>
        <taxon>Terramycetaceae</taxon>
        <taxon>Boothiomyces</taxon>
    </lineage>
</organism>
<feature type="region of interest" description="Disordered" evidence="1">
    <location>
        <begin position="327"/>
        <end position="346"/>
    </location>
</feature>
<gene>
    <name evidence="3" type="ORF">HK103_001017</name>
</gene>
<evidence type="ECO:0000313" key="3">
    <source>
        <dbReference type="EMBL" id="KAJ3253055.1"/>
    </source>
</evidence>
<feature type="transmembrane region" description="Helical" evidence="2">
    <location>
        <begin position="40"/>
        <end position="62"/>
    </location>
</feature>
<dbReference type="EMBL" id="JADGKB010000121">
    <property type="protein sequence ID" value="KAJ3253055.1"/>
    <property type="molecule type" value="Genomic_DNA"/>
</dbReference>
<accession>A0AAD5Y162</accession>